<reference evidence="2" key="1">
    <citation type="submission" date="2016-03" db="EMBL/GenBank/DDBJ databases">
        <authorList>
            <person name="Guldener U."/>
        </authorList>
    </citation>
    <scope>NUCLEOTIDE SEQUENCE [LARGE SCALE GENOMIC DNA]</scope>
</reference>
<dbReference type="AlphaFoldDB" id="A0A1E1MS49"/>
<dbReference type="Proteomes" id="UP000177625">
    <property type="component" value="Unassembled WGS sequence"/>
</dbReference>
<evidence type="ECO:0000313" key="2">
    <source>
        <dbReference type="Proteomes" id="UP000177625"/>
    </source>
</evidence>
<protein>
    <submittedName>
        <fullName evidence="1">Uncharacterized protein</fullName>
    </submittedName>
</protein>
<dbReference type="EMBL" id="FJVC01000514">
    <property type="protein sequence ID" value="CZT51881.1"/>
    <property type="molecule type" value="Genomic_DNA"/>
</dbReference>
<accession>A0A1E1MS49</accession>
<name>A0A1E1MS49_RHYSE</name>
<gene>
    <name evidence="1" type="ORF">RSE6_13096</name>
</gene>
<organism evidence="1 2">
    <name type="scientific">Rhynchosporium secalis</name>
    <name type="common">Barley scald fungus</name>
    <dbReference type="NCBI Taxonomy" id="38038"/>
    <lineage>
        <taxon>Eukaryota</taxon>
        <taxon>Fungi</taxon>
        <taxon>Dikarya</taxon>
        <taxon>Ascomycota</taxon>
        <taxon>Pezizomycotina</taxon>
        <taxon>Leotiomycetes</taxon>
        <taxon>Helotiales</taxon>
        <taxon>Ploettnerulaceae</taxon>
        <taxon>Rhynchosporium</taxon>
    </lineage>
</organism>
<evidence type="ECO:0000313" key="1">
    <source>
        <dbReference type="EMBL" id="CZT51881.1"/>
    </source>
</evidence>
<sequence length="46" mass="5151">MPLFASGLSIFSYTGNPNISSVVEESQRLVQVNIEHTDRDFINLNP</sequence>
<keyword evidence="2" id="KW-1185">Reference proteome</keyword>
<proteinExistence type="predicted"/>